<accession>A0A6B3NJR7</accession>
<evidence type="ECO:0000313" key="2">
    <source>
        <dbReference type="EMBL" id="NER59721.1"/>
    </source>
</evidence>
<dbReference type="InterPro" id="IPR010982">
    <property type="entry name" value="Lambda_DNA-bd_dom_sf"/>
</dbReference>
<evidence type="ECO:0000313" key="5">
    <source>
        <dbReference type="Proteomes" id="UP000482634"/>
    </source>
</evidence>
<sequence>MDFPKKLKAIRKAEGLTQREFCEVLQFSESTFRKYEAGFIEVGAPALLKIANHPQFKKYALWLITGDTAPESGQISPI</sequence>
<protein>
    <submittedName>
        <fullName evidence="3">Helix-turn-helix transcriptional regulator</fullName>
    </submittedName>
</protein>
<keyword evidence="5" id="KW-1185">Reference proteome</keyword>
<dbReference type="Proteomes" id="UP000480410">
    <property type="component" value="Unassembled WGS sequence"/>
</dbReference>
<evidence type="ECO:0000313" key="4">
    <source>
        <dbReference type="Proteomes" id="UP000480410"/>
    </source>
</evidence>
<comment type="caution">
    <text evidence="3">The sequence shown here is derived from an EMBL/GenBank/DDBJ whole genome shotgun (WGS) entry which is preliminary data.</text>
</comment>
<proteinExistence type="predicted"/>
<organism evidence="3 5">
    <name type="scientific">Pseudomonas brassicae</name>
    <dbReference type="NCBI Taxonomy" id="2708063"/>
    <lineage>
        <taxon>Bacteria</taxon>
        <taxon>Pseudomonadati</taxon>
        <taxon>Pseudomonadota</taxon>
        <taxon>Gammaproteobacteria</taxon>
        <taxon>Pseudomonadales</taxon>
        <taxon>Pseudomonadaceae</taxon>
        <taxon>Pseudomonas</taxon>
    </lineage>
</organism>
<dbReference type="SUPFAM" id="SSF47413">
    <property type="entry name" value="lambda repressor-like DNA-binding domains"/>
    <property type="match status" value="1"/>
</dbReference>
<dbReference type="CDD" id="cd00093">
    <property type="entry name" value="HTH_XRE"/>
    <property type="match status" value="1"/>
</dbReference>
<evidence type="ECO:0000259" key="1">
    <source>
        <dbReference type="PROSITE" id="PS50943"/>
    </source>
</evidence>
<dbReference type="InterPro" id="IPR001387">
    <property type="entry name" value="Cro/C1-type_HTH"/>
</dbReference>
<dbReference type="EMBL" id="JAAHBV010000110">
    <property type="protein sequence ID" value="NER59721.1"/>
    <property type="molecule type" value="Genomic_DNA"/>
</dbReference>
<reference evidence="4 5" key="1">
    <citation type="submission" date="2020-02" db="EMBL/GenBank/DDBJ databases">
        <title>Broccoli isolated Pseudomonas sp.</title>
        <authorList>
            <person name="Fujikawa T."/>
            <person name="Sawada H."/>
        </authorList>
    </citation>
    <scope>NUCLEOTIDE SEQUENCE [LARGE SCALE GENOMIC DNA]</scope>
    <source>
        <strain evidence="3 5">MAFF212427</strain>
        <strain evidence="2 4">MAFF212428</strain>
    </source>
</reference>
<dbReference type="GO" id="GO:0003677">
    <property type="term" value="F:DNA binding"/>
    <property type="evidence" value="ECO:0007669"/>
    <property type="project" value="InterPro"/>
</dbReference>
<dbReference type="EMBL" id="JAAHBU010000062">
    <property type="protein sequence ID" value="NER63485.1"/>
    <property type="molecule type" value="Genomic_DNA"/>
</dbReference>
<dbReference type="Pfam" id="PF13560">
    <property type="entry name" value="HTH_31"/>
    <property type="match status" value="1"/>
</dbReference>
<feature type="domain" description="HTH cro/C1-type" evidence="1">
    <location>
        <begin position="7"/>
        <end position="61"/>
    </location>
</feature>
<gene>
    <name evidence="2" type="ORF">G3435_06380</name>
    <name evidence="3" type="ORF">G3436_05715</name>
</gene>
<dbReference type="RefSeq" id="WP_163942296.1">
    <property type="nucleotide sequence ID" value="NZ_JAAHBU010000062.1"/>
</dbReference>
<dbReference type="SMART" id="SM00530">
    <property type="entry name" value="HTH_XRE"/>
    <property type="match status" value="1"/>
</dbReference>
<name>A0A6B3NJR7_9PSED</name>
<dbReference type="PROSITE" id="PS50943">
    <property type="entry name" value="HTH_CROC1"/>
    <property type="match status" value="1"/>
</dbReference>
<accession>A0A6M0CQ99</accession>
<dbReference type="AlphaFoldDB" id="A0A6B3NJR7"/>
<dbReference type="Proteomes" id="UP000482634">
    <property type="component" value="Unassembled WGS sequence"/>
</dbReference>
<evidence type="ECO:0000313" key="3">
    <source>
        <dbReference type="EMBL" id="NER63485.1"/>
    </source>
</evidence>
<dbReference type="Gene3D" id="1.10.260.40">
    <property type="entry name" value="lambda repressor-like DNA-binding domains"/>
    <property type="match status" value="1"/>
</dbReference>